<feature type="region of interest" description="Disordered" evidence="1">
    <location>
        <begin position="265"/>
        <end position="292"/>
    </location>
</feature>
<sequence>MEKTQDILSLLLLLSVFQIGSTSNCSPHPDNTDLNCYSDYDSIITCMWNSTSASKHKDSVCRIDTKSPTSSEFKASCVLEPVDLTKPDIKKCSMVFTRSYSFTPLEVYHIKLNCSSLSKIQTKIHKPSCHVKVKAPGKPSINSTTVSWLAHVPEHALLNKFTTQLEWKQQDQSWSDPLVKKTELNCEQSCEGQLDPEMLTQGETYEAREEIASLQLIPTIDAVQVIRPEEKLLKENIKYESGSSGFSNPSYSALCPAPLPLLSQTSNDRLLCPPSGPEQDQQETRKTETDNKRIEVAREEILELLLKDSNIVTAMPVS</sequence>
<comment type="caution">
    <text evidence="4">The sequence shown here is derived from an EMBL/GenBank/DDBJ whole genome shotgun (WGS) entry which is preliminary data.</text>
</comment>
<dbReference type="EMBL" id="WKFB01000530">
    <property type="protein sequence ID" value="KAF6720176.1"/>
    <property type="molecule type" value="Genomic_DNA"/>
</dbReference>
<evidence type="ECO:0000256" key="2">
    <source>
        <dbReference type="SAM" id="SignalP"/>
    </source>
</evidence>
<dbReference type="Pfam" id="PF18707">
    <property type="entry name" value="IL2RB_N1"/>
    <property type="match status" value="1"/>
</dbReference>
<proteinExistence type="predicted"/>
<dbReference type="Gene3D" id="2.60.40.10">
    <property type="entry name" value="Immunoglobulins"/>
    <property type="match status" value="2"/>
</dbReference>
<gene>
    <name evidence="4" type="ORF">FQA47_023409</name>
</gene>
<organism evidence="4 5">
    <name type="scientific">Oryzias melastigma</name>
    <name type="common">Marine medaka</name>
    <dbReference type="NCBI Taxonomy" id="30732"/>
    <lineage>
        <taxon>Eukaryota</taxon>
        <taxon>Metazoa</taxon>
        <taxon>Chordata</taxon>
        <taxon>Craniata</taxon>
        <taxon>Vertebrata</taxon>
        <taxon>Euteleostomi</taxon>
        <taxon>Actinopterygii</taxon>
        <taxon>Neopterygii</taxon>
        <taxon>Teleostei</taxon>
        <taxon>Neoteleostei</taxon>
        <taxon>Acanthomorphata</taxon>
        <taxon>Ovalentaria</taxon>
        <taxon>Atherinomorphae</taxon>
        <taxon>Beloniformes</taxon>
        <taxon>Adrianichthyidae</taxon>
        <taxon>Oryziinae</taxon>
        <taxon>Oryzias</taxon>
    </lineage>
</organism>
<feature type="chain" id="PRO_5032694150" description="Interleukin-2 receptor subunit beta N-terminal domain-containing protein" evidence="2">
    <location>
        <begin position="23"/>
        <end position="318"/>
    </location>
</feature>
<dbReference type="InterPro" id="IPR040951">
    <property type="entry name" value="IL2RB_N1"/>
</dbReference>
<accession>A0A834C5A6</accession>
<evidence type="ECO:0000313" key="5">
    <source>
        <dbReference type="Proteomes" id="UP000646548"/>
    </source>
</evidence>
<dbReference type="AlphaFoldDB" id="A0A834C5A6"/>
<evidence type="ECO:0000313" key="4">
    <source>
        <dbReference type="EMBL" id="KAF6720176.1"/>
    </source>
</evidence>
<keyword evidence="2" id="KW-0732">Signal</keyword>
<reference evidence="4" key="1">
    <citation type="journal article" name="BMC Genomics">
        <title>Long-read sequencing and de novo genome assembly of marine medaka (Oryzias melastigma).</title>
        <authorList>
            <person name="Liang P."/>
            <person name="Saqib H.S.A."/>
            <person name="Ni X."/>
            <person name="Shen Y."/>
        </authorList>
    </citation>
    <scope>NUCLEOTIDE SEQUENCE</scope>
    <source>
        <strain evidence="4">Bigg-433</strain>
    </source>
</reference>
<dbReference type="InterPro" id="IPR013783">
    <property type="entry name" value="Ig-like_fold"/>
</dbReference>
<evidence type="ECO:0000259" key="3">
    <source>
        <dbReference type="Pfam" id="PF18707"/>
    </source>
</evidence>
<feature type="domain" description="Interleukin-2 receptor subunit beta N-terminal" evidence="3">
    <location>
        <begin position="33"/>
        <end position="119"/>
    </location>
</feature>
<dbReference type="Proteomes" id="UP000646548">
    <property type="component" value="Unassembled WGS sequence"/>
</dbReference>
<protein>
    <recommendedName>
        <fullName evidence="3">Interleukin-2 receptor subunit beta N-terminal domain-containing protein</fullName>
    </recommendedName>
</protein>
<name>A0A834C5A6_ORYME</name>
<evidence type="ECO:0000256" key="1">
    <source>
        <dbReference type="SAM" id="MobiDB-lite"/>
    </source>
</evidence>
<feature type="signal peptide" evidence="2">
    <location>
        <begin position="1"/>
        <end position="22"/>
    </location>
</feature>
<feature type="compositionally biased region" description="Basic and acidic residues" evidence="1">
    <location>
        <begin position="282"/>
        <end position="292"/>
    </location>
</feature>